<keyword evidence="4" id="KW-0143">Chaperone</keyword>
<dbReference type="EMBL" id="JAAGNC010000092">
    <property type="protein sequence ID" value="NEC57651.1"/>
    <property type="molecule type" value="Genomic_DNA"/>
</dbReference>
<reference evidence="5 8" key="2">
    <citation type="submission" date="2020-01" db="EMBL/GenBank/DDBJ databases">
        <title>Insect and environment-associated Actinomycetes.</title>
        <authorList>
            <person name="Currrie C."/>
            <person name="Chevrette M."/>
            <person name="Carlson C."/>
            <person name="Stubbendieck R."/>
            <person name="Wendt-Pienkowski E."/>
        </authorList>
    </citation>
    <scope>NUCLEOTIDE SEQUENCE [LARGE SCALE GENOMIC DNA]</scope>
    <source>
        <strain evidence="5 8">SID8386</strain>
    </source>
</reference>
<sequence length="273" mass="29072">MARHLPAVDGVALSHREFDLLWSDFDLGPAPYPLDVPSHGATMDERDQLGAQVAESLAAAGLLDEDDEPHPRLGQVFAVLAEPVFSVDLLVFRDPPLRALAAAGRKLGVLAVLDADELALRPCLPDDVPQLAASVVGPAEPGPGNAVRLPRSVFSEAMQAFADSGHAAFERVLGRAGLTGRDLRAISTLVTTPRVAYGQFAVNGPGGRSPVVAWYDTEAGRYGAVVRESAGTKWVTVAPADHAWLADRMQELGRGVSSVRGTREPEDEEFRLT</sequence>
<evidence type="ECO:0000256" key="2">
    <source>
        <dbReference type="ARBA" id="ARBA00006411"/>
    </source>
</evidence>
<dbReference type="EMBL" id="FOWC01000005">
    <property type="protein sequence ID" value="SFP37752.1"/>
    <property type="molecule type" value="Genomic_DNA"/>
</dbReference>
<keyword evidence="3" id="KW-0963">Cytoplasm</keyword>
<dbReference type="STRING" id="112413.SAMN05421854_10585"/>
<dbReference type="Proteomes" id="UP000199137">
    <property type="component" value="Unassembled WGS sequence"/>
</dbReference>
<evidence type="ECO:0000256" key="1">
    <source>
        <dbReference type="ARBA" id="ARBA00004496"/>
    </source>
</evidence>
<evidence type="ECO:0000313" key="7">
    <source>
        <dbReference type="Proteomes" id="UP000199137"/>
    </source>
</evidence>
<evidence type="ECO:0000256" key="3">
    <source>
        <dbReference type="ARBA" id="ARBA00022490"/>
    </source>
</evidence>
<evidence type="ECO:0000313" key="6">
    <source>
        <dbReference type="EMBL" id="SFP37752.1"/>
    </source>
</evidence>
<keyword evidence="8" id="KW-1185">Reference proteome</keyword>
<accession>A0A1I5PUP4</accession>
<protein>
    <submittedName>
        <fullName evidence="5">ESX secretion-associated protein EspG</fullName>
    </submittedName>
    <submittedName>
        <fullName evidence="6">EspG family protein</fullName>
    </submittedName>
</protein>
<comment type="similarity">
    <text evidence="2">Belongs to the EspG family.</text>
</comment>
<name>A0A1I5PUP4_9PSEU</name>
<proteinExistence type="inferred from homology"/>
<evidence type="ECO:0000313" key="5">
    <source>
        <dbReference type="EMBL" id="NEC57651.1"/>
    </source>
</evidence>
<dbReference type="InterPro" id="IPR025734">
    <property type="entry name" value="EspG"/>
</dbReference>
<dbReference type="Proteomes" id="UP000470404">
    <property type="component" value="Unassembled WGS sequence"/>
</dbReference>
<comment type="subcellular location">
    <subcellularLocation>
        <location evidence="1">Cytoplasm</location>
    </subcellularLocation>
</comment>
<gene>
    <name evidence="5" type="ORF">G3I59_19140</name>
    <name evidence="6" type="ORF">SAMN05421854_10585</name>
</gene>
<dbReference type="RefSeq" id="WP_067578989.1">
    <property type="nucleotide sequence ID" value="NZ_FOWC01000005.1"/>
</dbReference>
<reference evidence="6 7" key="1">
    <citation type="submission" date="2016-10" db="EMBL/GenBank/DDBJ databases">
        <authorList>
            <person name="de Groot N.N."/>
        </authorList>
    </citation>
    <scope>NUCLEOTIDE SEQUENCE [LARGE SCALE GENOMIC DNA]</scope>
    <source>
        <strain evidence="6 7">DSM 44637</strain>
    </source>
</reference>
<evidence type="ECO:0000256" key="4">
    <source>
        <dbReference type="ARBA" id="ARBA00023186"/>
    </source>
</evidence>
<dbReference type="Pfam" id="PF14011">
    <property type="entry name" value="ESX-1_EspG"/>
    <property type="match status" value="1"/>
</dbReference>
<dbReference type="AlphaFoldDB" id="A0A1I5PUP4"/>
<dbReference type="OrthoDB" id="5175124at2"/>
<organism evidence="6 7">
    <name type="scientific">Amycolatopsis rubida</name>
    <dbReference type="NCBI Taxonomy" id="112413"/>
    <lineage>
        <taxon>Bacteria</taxon>
        <taxon>Bacillati</taxon>
        <taxon>Actinomycetota</taxon>
        <taxon>Actinomycetes</taxon>
        <taxon>Pseudonocardiales</taxon>
        <taxon>Pseudonocardiaceae</taxon>
        <taxon>Amycolatopsis</taxon>
    </lineage>
</organism>
<evidence type="ECO:0000313" key="8">
    <source>
        <dbReference type="Proteomes" id="UP000470404"/>
    </source>
</evidence>